<dbReference type="InterPro" id="IPR010095">
    <property type="entry name" value="Cas12f1-like_TNB"/>
</dbReference>
<protein>
    <recommendedName>
        <fullName evidence="2">Cas12f1-like TNB domain-containing protein</fullName>
    </recommendedName>
</protein>
<dbReference type="NCBIfam" id="TIGR01766">
    <property type="entry name" value="IS200/IS605 family accessory protein TnpB-like domain"/>
    <property type="match status" value="1"/>
</dbReference>
<accession>A0A7J3Z873</accession>
<evidence type="ECO:0000256" key="1">
    <source>
        <dbReference type="ARBA" id="ARBA00023125"/>
    </source>
</evidence>
<dbReference type="AlphaFoldDB" id="A0A7J3Z873"/>
<comment type="caution">
    <text evidence="3">The sequence shown here is derived from an EMBL/GenBank/DDBJ whole genome shotgun (WGS) entry which is preliminary data.</text>
</comment>
<dbReference type="Pfam" id="PF07282">
    <property type="entry name" value="Cas12f1-like_TNB"/>
    <property type="match status" value="1"/>
</dbReference>
<dbReference type="EMBL" id="DRYQ01000091">
    <property type="protein sequence ID" value="HHQ50990.1"/>
    <property type="molecule type" value="Genomic_DNA"/>
</dbReference>
<feature type="domain" description="Cas12f1-like TNB" evidence="2">
    <location>
        <begin position="196"/>
        <end position="260"/>
    </location>
</feature>
<keyword evidence="1" id="KW-0238">DNA-binding</keyword>
<reference evidence="3" key="1">
    <citation type="journal article" date="2020" name="mSystems">
        <title>Genome- and Community-Level Interaction Insights into Carbon Utilization and Element Cycling Functions of Hydrothermarchaeota in Hydrothermal Sediment.</title>
        <authorList>
            <person name="Zhou Z."/>
            <person name="Liu Y."/>
            <person name="Xu W."/>
            <person name="Pan J."/>
            <person name="Luo Z.H."/>
            <person name="Li M."/>
        </authorList>
    </citation>
    <scope>NUCLEOTIDE SEQUENCE [LARGE SCALE GENOMIC DNA]</scope>
    <source>
        <strain evidence="3">SpSt-1105</strain>
    </source>
</reference>
<dbReference type="GO" id="GO:0003677">
    <property type="term" value="F:DNA binding"/>
    <property type="evidence" value="ECO:0007669"/>
    <property type="project" value="UniProtKB-KW"/>
</dbReference>
<name>A0A7J3Z873_9CREN</name>
<proteinExistence type="predicted"/>
<sequence length="306" mass="35892">MDKYDYKLDLDNMVLTLKLHSSYEVKLKLVASRERVEKFRGWSNYELVVKYKNEEFWISIYFKKIVKQTKPKTVMAIDLNFDNLTLAVFTLNGRVVRLKRFKTPLRKMLTHRIWIEGVQRRHPRSWRFIEGVRRAIKKHGERVRNISWDYAHKIGDLIAELALKHNSIIVLEDLDKLRGNAKKGRRFNKRLGLWFYHRVQFCINYEVKERGLKIVKVNPRGTSSTCPECSSKLVEDGYRTLRCSRCNFIGDRDVVATINLYKKFSLHSRCGGLGVPLNTPKLSEAPSGMQGDKDEAMNHINLYKPT</sequence>
<evidence type="ECO:0000313" key="3">
    <source>
        <dbReference type="EMBL" id="HHQ50990.1"/>
    </source>
</evidence>
<gene>
    <name evidence="3" type="ORF">ENM66_06540</name>
</gene>
<organism evidence="3">
    <name type="scientific">Ignisphaera aggregans</name>
    <dbReference type="NCBI Taxonomy" id="334771"/>
    <lineage>
        <taxon>Archaea</taxon>
        <taxon>Thermoproteota</taxon>
        <taxon>Thermoprotei</taxon>
        <taxon>Desulfurococcales</taxon>
        <taxon>Desulfurococcaceae</taxon>
        <taxon>Ignisphaera</taxon>
    </lineage>
</organism>
<evidence type="ECO:0000259" key="2">
    <source>
        <dbReference type="Pfam" id="PF07282"/>
    </source>
</evidence>